<feature type="binding site" evidence="7 11">
    <location>
        <position position="282"/>
    </location>
    <ligand>
        <name>[4Fe-4S] cluster</name>
        <dbReference type="ChEBI" id="CHEBI:49883"/>
    </ligand>
</feature>
<keyword evidence="3 7" id="KW-0328">Glycosyltransferase</keyword>
<evidence type="ECO:0000256" key="5">
    <source>
        <dbReference type="ARBA" id="ARBA00022755"/>
    </source>
</evidence>
<feature type="binding site" evidence="7 10">
    <location>
        <position position="329"/>
    </location>
    <ligand>
        <name>Mg(2+)</name>
        <dbReference type="ChEBI" id="CHEBI:18420"/>
    </ligand>
</feature>
<dbReference type="GO" id="GO:0006189">
    <property type="term" value="P:'de novo' IMP biosynthetic process"/>
    <property type="evidence" value="ECO:0007669"/>
    <property type="project" value="UniProtKB-UniRule"/>
</dbReference>
<sequence length="510" mass="55367">MIPVNSAADDHAVTSPVDSPDLIATNEESAADKPEEACGVFGVFAPGETVAKLTYFGLYALQHRGQESAGIATFEGKQVYIHKDMGLVSQVFSETSLSELPGDLAVGHTRYSTTGSSRVVNAQPAVVESRLGPLALAHNGNLVNTPALREELHNTNHSFVSTTDSELIALAIAEEVNNDKSWLEGAISALNRCQGAFSLVIGTPEGLMAIRDPNGIRPLVIGTLPRVQPNQPIRYVFASETCGLDIIGAEYLRDVEPGELVWATEEGLASFHWVEAPQPKLCIFEMIYFARPDSVMDGESLYSYRMRIGRRLAQESPAEADLVIAVPDSGIPAAIGFSQTSGIPYAEGLIKNRYVGRTFIQPTQNMRESGIRMKLNPLKDVLAGKRVIIVDDSIVRGTTSRKIVRALRDAGATEVHMRISSPPVTHPCFYGIDTDSQDQLIGATKSVAEIAELIGVDSLNYLSWQGMLEETRNNPEYFCSACFTGDYPVPVPETIKRSKLMLEKVASKAN</sequence>
<feature type="binding site" evidence="7 11">
    <location>
        <position position="482"/>
    </location>
    <ligand>
        <name>[4Fe-4S] cluster</name>
        <dbReference type="ChEBI" id="CHEBI:49883"/>
    </ligand>
</feature>
<keyword evidence="4 7" id="KW-0808">Transferase</keyword>
<dbReference type="SUPFAM" id="SSF56235">
    <property type="entry name" value="N-terminal nucleophile aminohydrolases (Ntn hydrolases)"/>
    <property type="match status" value="1"/>
</dbReference>
<reference evidence="14" key="1">
    <citation type="journal article" date="2020" name="mSystems">
        <title>Genome- and Community-Level Interaction Insights into Carbon Utilization and Element Cycling Functions of Hydrothermarchaeota in Hydrothermal Sediment.</title>
        <authorList>
            <person name="Zhou Z."/>
            <person name="Liu Y."/>
            <person name="Xu W."/>
            <person name="Pan J."/>
            <person name="Luo Z.H."/>
            <person name="Li M."/>
        </authorList>
    </citation>
    <scope>NUCLEOTIDE SEQUENCE [LARGE SCALE GENOMIC DNA]</scope>
    <source>
        <strain evidence="14">SpSt-418</strain>
    </source>
</reference>
<proteinExistence type="inferred from homology"/>
<comment type="similarity">
    <text evidence="2 7 8">In the C-terminal section; belongs to the purine/pyrimidine phosphoribosyltransferase family.</text>
</comment>
<gene>
    <name evidence="7" type="primary">purF</name>
    <name evidence="14" type="ORF">ENR64_19930</name>
</gene>
<name>A0A7C3PSA9_9CYAN</name>
<comment type="caution">
    <text evidence="14">The sequence shown here is derived from an EMBL/GenBank/DDBJ whole genome shotgun (WGS) entry which is preliminary data.</text>
</comment>
<protein>
    <recommendedName>
        <fullName evidence="7">Amidophosphoribosyltransferase</fullName>
        <shortName evidence="7">ATase</shortName>
        <ecNumber evidence="7">2.4.2.14</ecNumber>
    </recommendedName>
    <alternativeName>
        <fullName evidence="7">Glutamine phosphoribosylpyrophosphate amidotransferase</fullName>
        <shortName evidence="7">GPATase</shortName>
    </alternativeName>
</protein>
<dbReference type="AlphaFoldDB" id="A0A7C3PSA9"/>
<dbReference type="Gene3D" id="3.40.50.2020">
    <property type="match status" value="1"/>
</dbReference>
<dbReference type="SUPFAM" id="SSF53271">
    <property type="entry name" value="PRTase-like"/>
    <property type="match status" value="1"/>
</dbReference>
<dbReference type="UniPathway" id="UPA00074">
    <property type="reaction ID" value="UER00124"/>
</dbReference>
<feature type="binding site" evidence="7 11">
    <location>
        <position position="428"/>
    </location>
    <ligand>
        <name>[4Fe-4S] cluster</name>
        <dbReference type="ChEBI" id="CHEBI:49883"/>
    </ligand>
</feature>
<comment type="cofactor">
    <cofactor evidence="7 11">
        <name>[4Fe-4S] cluster</name>
        <dbReference type="ChEBI" id="CHEBI:49883"/>
    </cofactor>
    <text evidence="7 11">Binds 1 [4Fe-4S] cluster per subunit.</text>
</comment>
<dbReference type="GO" id="GO:0051539">
    <property type="term" value="F:4 iron, 4 sulfur cluster binding"/>
    <property type="evidence" value="ECO:0007669"/>
    <property type="project" value="UniProtKB-KW"/>
</dbReference>
<keyword evidence="7" id="KW-0004">4Fe-4S</keyword>
<dbReference type="InterPro" id="IPR029055">
    <property type="entry name" value="Ntn_hydrolases_N"/>
</dbReference>
<comment type="pathway">
    <text evidence="1 7 8">Purine metabolism; IMP biosynthesis via de novo pathway; N(1)-(5-phospho-D-ribosyl)glycinamide from 5-phospho-alpha-D-ribose 1-diphosphate: step 1/2.</text>
</comment>
<dbReference type="CDD" id="cd06223">
    <property type="entry name" value="PRTases_typeI"/>
    <property type="match status" value="1"/>
</dbReference>
<keyword evidence="7 11" id="KW-0411">Iron-sulfur</keyword>
<feature type="binding site" evidence="7 10">
    <location>
        <position position="392"/>
    </location>
    <ligand>
        <name>Mg(2+)</name>
        <dbReference type="ChEBI" id="CHEBI:18420"/>
    </ligand>
</feature>
<comment type="cofactor">
    <cofactor evidence="7 10">
        <name>Mg(2+)</name>
        <dbReference type="ChEBI" id="CHEBI:18420"/>
    </cofactor>
    <text evidence="7 10">Binds 1 Mg(2+) ion per subunit.</text>
</comment>
<dbReference type="Pfam" id="PF13522">
    <property type="entry name" value="GATase_6"/>
    <property type="match status" value="1"/>
</dbReference>
<dbReference type="InterPro" id="IPR035584">
    <property type="entry name" value="PurF_N"/>
</dbReference>
<evidence type="ECO:0000256" key="2">
    <source>
        <dbReference type="ARBA" id="ARBA00010138"/>
    </source>
</evidence>
<feature type="binding site" evidence="7 11">
    <location>
        <position position="479"/>
    </location>
    <ligand>
        <name>[4Fe-4S] cluster</name>
        <dbReference type="ChEBI" id="CHEBI:49883"/>
    </ligand>
</feature>
<comment type="function">
    <text evidence="7">Catalyzes the formation of phosphoribosylamine from phosphoribosylpyrophosphate (PRPP) and glutamine.</text>
</comment>
<keyword evidence="7 10" id="KW-0460">Magnesium</keyword>
<evidence type="ECO:0000259" key="13">
    <source>
        <dbReference type="PROSITE" id="PS51278"/>
    </source>
</evidence>
<dbReference type="GO" id="GO:0004044">
    <property type="term" value="F:amidophosphoribosyltransferase activity"/>
    <property type="evidence" value="ECO:0007669"/>
    <property type="project" value="UniProtKB-UniRule"/>
</dbReference>
<dbReference type="InterPro" id="IPR017932">
    <property type="entry name" value="GATase_2_dom"/>
</dbReference>
<dbReference type="PANTHER" id="PTHR11907">
    <property type="entry name" value="AMIDOPHOSPHORIBOSYLTRANSFERASE"/>
    <property type="match status" value="1"/>
</dbReference>
<evidence type="ECO:0000256" key="9">
    <source>
        <dbReference type="PIRSR" id="PIRSR000485-1"/>
    </source>
</evidence>
<evidence type="ECO:0000256" key="11">
    <source>
        <dbReference type="PIRSR" id="PIRSR000485-3"/>
    </source>
</evidence>
<accession>A0A7C3PSA9</accession>
<dbReference type="GO" id="GO:0000287">
    <property type="term" value="F:magnesium ion binding"/>
    <property type="evidence" value="ECO:0007669"/>
    <property type="project" value="UniProtKB-UniRule"/>
</dbReference>
<feature type="active site" description="Nucleophile" evidence="7 9">
    <location>
        <position position="38"/>
    </location>
</feature>
<dbReference type="PIRSF" id="PIRSF000485">
    <property type="entry name" value="Amd_phspho_trans"/>
    <property type="match status" value="1"/>
</dbReference>
<comment type="catalytic activity">
    <reaction evidence="7 8">
        <text>5-phospho-beta-D-ribosylamine + L-glutamate + diphosphate = 5-phospho-alpha-D-ribose 1-diphosphate + L-glutamine + H2O</text>
        <dbReference type="Rhea" id="RHEA:14905"/>
        <dbReference type="ChEBI" id="CHEBI:15377"/>
        <dbReference type="ChEBI" id="CHEBI:29985"/>
        <dbReference type="ChEBI" id="CHEBI:33019"/>
        <dbReference type="ChEBI" id="CHEBI:58017"/>
        <dbReference type="ChEBI" id="CHEBI:58359"/>
        <dbReference type="ChEBI" id="CHEBI:58681"/>
        <dbReference type="EC" id="2.4.2.14"/>
    </reaction>
</comment>
<feature type="binding site" evidence="7 10">
    <location>
        <position position="391"/>
    </location>
    <ligand>
        <name>Mg(2+)</name>
        <dbReference type="ChEBI" id="CHEBI:18420"/>
    </ligand>
</feature>
<dbReference type="InterPro" id="IPR029057">
    <property type="entry name" value="PRTase-like"/>
</dbReference>
<keyword evidence="7 11" id="KW-0408">Iron</keyword>
<organism evidence="14">
    <name type="scientific">Oscillatoriales cyanobacterium SpSt-418</name>
    <dbReference type="NCBI Taxonomy" id="2282169"/>
    <lineage>
        <taxon>Bacteria</taxon>
        <taxon>Bacillati</taxon>
        <taxon>Cyanobacteriota</taxon>
        <taxon>Cyanophyceae</taxon>
        <taxon>Oscillatoriophycideae</taxon>
        <taxon>Oscillatoriales</taxon>
    </lineage>
</organism>
<dbReference type="HAMAP" id="MF_01931">
    <property type="entry name" value="PurF"/>
    <property type="match status" value="1"/>
</dbReference>
<keyword evidence="5 7" id="KW-0658">Purine biosynthesis</keyword>
<dbReference type="InterPro" id="IPR000836">
    <property type="entry name" value="PRTase_dom"/>
</dbReference>
<feature type="domain" description="Glutamine amidotransferase type-2" evidence="13">
    <location>
        <begin position="38"/>
        <end position="266"/>
    </location>
</feature>
<evidence type="ECO:0000256" key="7">
    <source>
        <dbReference type="HAMAP-Rule" id="MF_01931"/>
    </source>
</evidence>
<dbReference type="CDD" id="cd00715">
    <property type="entry name" value="GPATase_N"/>
    <property type="match status" value="1"/>
</dbReference>
<dbReference type="NCBIfam" id="TIGR01134">
    <property type="entry name" value="purF"/>
    <property type="match status" value="1"/>
</dbReference>
<dbReference type="PROSITE" id="PS51278">
    <property type="entry name" value="GATASE_TYPE_2"/>
    <property type="match status" value="1"/>
</dbReference>
<dbReference type="EMBL" id="DSRU01000280">
    <property type="protein sequence ID" value="HFM99981.1"/>
    <property type="molecule type" value="Genomic_DNA"/>
</dbReference>
<dbReference type="EC" id="2.4.2.14" evidence="7"/>
<evidence type="ECO:0000256" key="10">
    <source>
        <dbReference type="PIRSR" id="PIRSR000485-2"/>
    </source>
</evidence>
<evidence type="ECO:0000256" key="4">
    <source>
        <dbReference type="ARBA" id="ARBA00022679"/>
    </source>
</evidence>
<keyword evidence="6 7" id="KW-0315">Glutamine amidotransferase</keyword>
<evidence type="ECO:0000256" key="12">
    <source>
        <dbReference type="SAM" id="MobiDB-lite"/>
    </source>
</evidence>
<dbReference type="InterPro" id="IPR005854">
    <property type="entry name" value="PurF"/>
</dbReference>
<dbReference type="GO" id="GO:0009113">
    <property type="term" value="P:purine nucleobase biosynthetic process"/>
    <property type="evidence" value="ECO:0007669"/>
    <property type="project" value="UniProtKB-UniRule"/>
</dbReference>
<evidence type="ECO:0000256" key="1">
    <source>
        <dbReference type="ARBA" id="ARBA00005209"/>
    </source>
</evidence>
<dbReference type="Gene3D" id="3.60.20.10">
    <property type="entry name" value="Glutamine Phosphoribosylpyrophosphate, subunit 1, domain 1"/>
    <property type="match status" value="1"/>
</dbReference>
<evidence type="ECO:0000256" key="6">
    <source>
        <dbReference type="ARBA" id="ARBA00022962"/>
    </source>
</evidence>
<dbReference type="Pfam" id="PF00156">
    <property type="entry name" value="Pribosyltran"/>
    <property type="match status" value="1"/>
</dbReference>
<evidence type="ECO:0000313" key="14">
    <source>
        <dbReference type="EMBL" id="HFM99981.1"/>
    </source>
</evidence>
<evidence type="ECO:0000256" key="8">
    <source>
        <dbReference type="PIRNR" id="PIRNR000485"/>
    </source>
</evidence>
<evidence type="ECO:0000256" key="3">
    <source>
        <dbReference type="ARBA" id="ARBA00022676"/>
    </source>
</evidence>
<keyword evidence="7 10" id="KW-0479">Metal-binding</keyword>
<feature type="region of interest" description="Disordered" evidence="12">
    <location>
        <begin position="1"/>
        <end position="22"/>
    </location>
</feature>